<gene>
    <name evidence="1" type="primary">Acey_s0004.g1924</name>
    <name evidence="1" type="ORF">Y032_0004g1924</name>
</gene>
<reference evidence="2" key="1">
    <citation type="journal article" date="2015" name="Nat. Genet.">
        <title>The genome and transcriptome of the zoonotic hookworm Ancylostoma ceylanicum identify infection-specific gene families.</title>
        <authorList>
            <person name="Schwarz E.M."/>
            <person name="Hu Y."/>
            <person name="Antoshechkin I."/>
            <person name="Miller M.M."/>
            <person name="Sternberg P.W."/>
            <person name="Aroian R.V."/>
        </authorList>
    </citation>
    <scope>NUCLEOTIDE SEQUENCE</scope>
    <source>
        <strain evidence="2">HY135</strain>
    </source>
</reference>
<organism evidence="1 2">
    <name type="scientific">Ancylostoma ceylanicum</name>
    <dbReference type="NCBI Taxonomy" id="53326"/>
    <lineage>
        <taxon>Eukaryota</taxon>
        <taxon>Metazoa</taxon>
        <taxon>Ecdysozoa</taxon>
        <taxon>Nematoda</taxon>
        <taxon>Chromadorea</taxon>
        <taxon>Rhabditida</taxon>
        <taxon>Rhabditina</taxon>
        <taxon>Rhabditomorpha</taxon>
        <taxon>Strongyloidea</taxon>
        <taxon>Ancylostomatidae</taxon>
        <taxon>Ancylostomatinae</taxon>
        <taxon>Ancylostoma</taxon>
    </lineage>
</organism>
<dbReference type="Proteomes" id="UP000024635">
    <property type="component" value="Unassembled WGS sequence"/>
</dbReference>
<evidence type="ECO:0000313" key="1">
    <source>
        <dbReference type="EMBL" id="EYC31046.1"/>
    </source>
</evidence>
<protein>
    <submittedName>
        <fullName evidence="1">Uncharacterized protein</fullName>
    </submittedName>
</protein>
<proteinExistence type="predicted"/>
<dbReference type="EMBL" id="JARK01001340">
    <property type="protein sequence ID" value="EYC31046.1"/>
    <property type="molecule type" value="Genomic_DNA"/>
</dbReference>
<keyword evidence="2" id="KW-1185">Reference proteome</keyword>
<evidence type="ECO:0000313" key="2">
    <source>
        <dbReference type="Proteomes" id="UP000024635"/>
    </source>
</evidence>
<dbReference type="AlphaFoldDB" id="A0A016VUT7"/>
<name>A0A016VUT7_9BILA</name>
<comment type="caution">
    <text evidence="1">The sequence shown here is derived from an EMBL/GenBank/DDBJ whole genome shotgun (WGS) entry which is preliminary data.</text>
</comment>
<accession>A0A016VUT7</accession>
<sequence length="89" mass="10069">MHGDKMGEIRLPNSLADSFARQATRLAKCIAAEHRTIISFQYWCFRVPGNGFSTYLHTTPLLVPLIVHSVDTLYYIYAPQTLSPILSRS</sequence>